<dbReference type="AlphaFoldDB" id="A0A1R4GSF5"/>
<feature type="region of interest" description="Disordered" evidence="1">
    <location>
        <begin position="35"/>
        <end position="63"/>
    </location>
</feature>
<evidence type="ECO:0000256" key="1">
    <source>
        <dbReference type="SAM" id="MobiDB-lite"/>
    </source>
</evidence>
<evidence type="ECO:0000313" key="3">
    <source>
        <dbReference type="EMBL" id="SJM71116.1"/>
    </source>
</evidence>
<evidence type="ECO:0008006" key="5">
    <source>
        <dbReference type="Google" id="ProtNLM"/>
    </source>
</evidence>
<reference evidence="3 4" key="1">
    <citation type="submission" date="2017-02" db="EMBL/GenBank/DDBJ databases">
        <authorList>
            <person name="Peterson S.W."/>
        </authorList>
    </citation>
    <scope>NUCLEOTIDE SEQUENCE [LARGE SCALE GENOMIC DNA]</scope>
    <source>
        <strain evidence="3">Psychrobacter_piechaudii</strain>
    </source>
</reference>
<accession>A0A1R4GSF5</accession>
<evidence type="ECO:0000313" key="4">
    <source>
        <dbReference type="Proteomes" id="UP000188357"/>
    </source>
</evidence>
<organism evidence="3 4">
    <name type="scientific">Psychrobacter piechaudii</name>
    <dbReference type="NCBI Taxonomy" id="1945521"/>
    <lineage>
        <taxon>Bacteria</taxon>
        <taxon>Pseudomonadati</taxon>
        <taxon>Pseudomonadota</taxon>
        <taxon>Gammaproteobacteria</taxon>
        <taxon>Moraxellales</taxon>
        <taxon>Moraxellaceae</taxon>
        <taxon>Psychrobacter</taxon>
    </lineage>
</organism>
<keyword evidence="4" id="KW-1185">Reference proteome</keyword>
<name>A0A1R4GSF5_9GAMM</name>
<dbReference type="OrthoDB" id="5298703at2"/>
<dbReference type="PROSITE" id="PS51257">
    <property type="entry name" value="PROKAR_LIPOPROTEIN"/>
    <property type="match status" value="1"/>
</dbReference>
<feature type="signal peptide" evidence="2">
    <location>
        <begin position="1"/>
        <end position="35"/>
    </location>
</feature>
<sequence length="129" mass="13571">MTALIQKRRHKLFNFSKIMALSITTGLLATGCVTAEDSNSTPHTQTPAPISTPDANHSGNSTKVAQCGPFTPDKEQTMCTMQYDPVCVKHKAPNGQVSYKTAGNACMACTTATAISHTPGECGTGLPTK</sequence>
<proteinExistence type="predicted"/>
<evidence type="ECO:0000256" key="2">
    <source>
        <dbReference type="SAM" id="SignalP"/>
    </source>
</evidence>
<keyword evidence="2" id="KW-0732">Signal</keyword>
<dbReference type="EMBL" id="FUGE01000122">
    <property type="protein sequence ID" value="SJM71116.1"/>
    <property type="molecule type" value="Genomic_DNA"/>
</dbReference>
<dbReference type="RefSeq" id="WP_077450913.1">
    <property type="nucleotide sequence ID" value="NZ_FUGE01000122.1"/>
</dbReference>
<dbReference type="Proteomes" id="UP000188357">
    <property type="component" value="Unassembled WGS sequence"/>
</dbReference>
<protein>
    <recommendedName>
        <fullName evidence="5">Kazal-like domain-containing protein</fullName>
    </recommendedName>
</protein>
<feature type="compositionally biased region" description="Polar residues" evidence="1">
    <location>
        <begin position="36"/>
        <end position="63"/>
    </location>
</feature>
<feature type="chain" id="PRO_5012187527" description="Kazal-like domain-containing protein" evidence="2">
    <location>
        <begin position="36"/>
        <end position="129"/>
    </location>
</feature>
<gene>
    <name evidence="3" type="ORF">A1232T_01140</name>
</gene>